<dbReference type="EMBL" id="NTMR01000017">
    <property type="protein sequence ID" value="PBK03602.1"/>
    <property type="molecule type" value="Genomic_DNA"/>
</dbReference>
<gene>
    <name evidence="1" type="ORF">CNQ84_13550</name>
</gene>
<organism evidence="1 2">
    <name type="scientific">Pseudomonas abyssi</name>
    <dbReference type="NCBI Taxonomy" id="170540"/>
    <lineage>
        <taxon>Bacteria</taxon>
        <taxon>Pseudomonadati</taxon>
        <taxon>Pseudomonadota</taxon>
        <taxon>Gammaproteobacteria</taxon>
        <taxon>Pseudomonadales</taxon>
        <taxon>Pseudomonadaceae</taxon>
        <taxon>Pseudomonas</taxon>
    </lineage>
</organism>
<reference evidence="1 2" key="1">
    <citation type="submission" date="2017-09" db="EMBL/GenBank/DDBJ databases">
        <title>Pseudomonas abyssi sp. nov. isolated from Abyssopelagic Water.</title>
        <authorList>
            <person name="Wei Y."/>
        </authorList>
    </citation>
    <scope>NUCLEOTIDE SEQUENCE [LARGE SCALE GENOMIC DNA]</scope>
    <source>
        <strain evidence="1 2">MT5</strain>
    </source>
</reference>
<evidence type="ECO:0000313" key="2">
    <source>
        <dbReference type="Proteomes" id="UP000242313"/>
    </source>
</evidence>
<accession>A0A2A3MFQ1</accession>
<protein>
    <submittedName>
        <fullName evidence="1">Uncharacterized protein</fullName>
    </submittedName>
</protein>
<dbReference type="Proteomes" id="UP000242313">
    <property type="component" value="Unassembled WGS sequence"/>
</dbReference>
<evidence type="ECO:0000313" key="1">
    <source>
        <dbReference type="EMBL" id="PBK03602.1"/>
    </source>
</evidence>
<dbReference type="AlphaFoldDB" id="A0A2A3MFQ1"/>
<name>A0A2A3MFQ1_9PSED</name>
<proteinExistence type="predicted"/>
<keyword evidence="2" id="KW-1185">Reference proteome</keyword>
<sequence>MAVAYYAPGEHPDGFVGFHVTAEFGDNFYQRHFNTYSATEQSDADVYFLFRRLEAELQNLEWERDSLHYHYERFVSENAPNTQPECGVGVHGITAAFTRRGRGQWRACFKVDRFHSGTAPRQPARLFTFSEPYSQVWEEAVAFWAQEHGVYASDMDRLLESPPDPEQFKRLRRQMNEREGCDIPVEVLSPVFAEQRSELSRQRAVLKAKEMKLEVGLPSPLDKDIQEEMAAWFESVTRSGN</sequence>
<comment type="caution">
    <text evidence="1">The sequence shown here is derived from an EMBL/GenBank/DDBJ whole genome shotgun (WGS) entry which is preliminary data.</text>
</comment>
<dbReference type="RefSeq" id="WP_096005389.1">
    <property type="nucleotide sequence ID" value="NZ_NTMR01000017.1"/>
</dbReference>